<keyword evidence="3" id="KW-1185">Reference proteome</keyword>
<dbReference type="InterPro" id="IPR042099">
    <property type="entry name" value="ANL_N_sf"/>
</dbReference>
<dbReference type="EMBL" id="AP022587">
    <property type="protein sequence ID" value="BBY24475.1"/>
    <property type="molecule type" value="Genomic_DNA"/>
</dbReference>
<gene>
    <name evidence="2" type="ORF">MSTO_46800</name>
</gene>
<reference evidence="2 3" key="1">
    <citation type="journal article" date="2019" name="Emerg. Microbes Infect.">
        <title>Comprehensive subspecies identification of 175 nontuberculous mycobacteria species based on 7547 genomic profiles.</title>
        <authorList>
            <person name="Matsumoto Y."/>
            <person name="Kinjo T."/>
            <person name="Motooka D."/>
            <person name="Nabeya D."/>
            <person name="Jung N."/>
            <person name="Uechi K."/>
            <person name="Horii T."/>
            <person name="Iida T."/>
            <person name="Fujita J."/>
            <person name="Nakamura S."/>
        </authorList>
    </citation>
    <scope>NUCLEOTIDE SEQUENCE [LARGE SCALE GENOMIC DNA]</scope>
    <source>
        <strain evidence="2 3">JCM 17783</strain>
    </source>
</reference>
<dbReference type="PANTHER" id="PTHR43201:SF32">
    <property type="entry name" value="2-SUCCINYLBENZOATE--COA LIGASE, CHLOROPLASTIC_PEROXISOMAL"/>
    <property type="match status" value="1"/>
</dbReference>
<dbReference type="PROSITE" id="PS00455">
    <property type="entry name" value="AMP_BINDING"/>
    <property type="match status" value="1"/>
</dbReference>
<evidence type="ECO:0000259" key="1">
    <source>
        <dbReference type="Pfam" id="PF00501"/>
    </source>
</evidence>
<evidence type="ECO:0000313" key="2">
    <source>
        <dbReference type="EMBL" id="BBY24475.1"/>
    </source>
</evidence>
<dbReference type="GO" id="GO:0006631">
    <property type="term" value="P:fatty acid metabolic process"/>
    <property type="evidence" value="ECO:0007669"/>
    <property type="project" value="TreeGrafter"/>
</dbReference>
<dbReference type="InterPro" id="IPR000873">
    <property type="entry name" value="AMP-dep_synth/lig_dom"/>
</dbReference>
<name>A0A7I7QDS4_9MYCO</name>
<dbReference type="SUPFAM" id="SSF56801">
    <property type="entry name" value="Acetyl-CoA synthetase-like"/>
    <property type="match status" value="1"/>
</dbReference>
<protein>
    <recommendedName>
        <fullName evidence="1">AMP-dependent synthetase/ligase domain-containing protein</fullName>
    </recommendedName>
</protein>
<dbReference type="PANTHER" id="PTHR43201">
    <property type="entry name" value="ACYL-COA SYNTHETASE"/>
    <property type="match status" value="1"/>
</dbReference>
<dbReference type="InterPro" id="IPR020845">
    <property type="entry name" value="AMP-binding_CS"/>
</dbReference>
<dbReference type="KEGG" id="msto:MSTO_46800"/>
<dbReference type="AlphaFoldDB" id="A0A7I7QDS4"/>
<dbReference type="Gene3D" id="3.40.50.12780">
    <property type="entry name" value="N-terminal domain of ligase-like"/>
    <property type="match status" value="1"/>
</dbReference>
<dbReference type="Pfam" id="PF00501">
    <property type="entry name" value="AMP-binding"/>
    <property type="match status" value="1"/>
</dbReference>
<sequence length="342" mass="36308">MIDTTIDDAPSTAGSRCYAALKTDAAADTPWLVTERVQITHGELHDRIGRVGALLQKRGITVGSRVVIATSSDKEAAMLFIALICHGVTAVNLDADTGPERAAALITKAKPVLTIADSDLVKHWSLTAMTAPILEITGAATPSGVLSRLLGKSPQSGLQAELAAQDLVAPPTSVPAETIAYIMFTSGTTSQPKGVGISHRALFAHLETLAKVYGYGPQSRILNPLMLSHADGMIQGPVMAFFTGATVYRPMDFQVAAVSALLDAVYQLRITHMIAVPTMLALMLRLGHDQRDSFQGGDFRYMISCGAQLESALQTAFVDNYGVAVVNVYGLTETTGGRFRAH</sequence>
<dbReference type="GO" id="GO:0031956">
    <property type="term" value="F:medium-chain fatty acid-CoA ligase activity"/>
    <property type="evidence" value="ECO:0007669"/>
    <property type="project" value="TreeGrafter"/>
</dbReference>
<accession>A0A7I7QDS4</accession>
<feature type="domain" description="AMP-dependent synthetase/ligase" evidence="1">
    <location>
        <begin position="27"/>
        <end position="337"/>
    </location>
</feature>
<proteinExistence type="predicted"/>
<evidence type="ECO:0000313" key="3">
    <source>
        <dbReference type="Proteomes" id="UP000467130"/>
    </source>
</evidence>
<dbReference type="RefSeq" id="WP_163792109.1">
    <property type="nucleotide sequence ID" value="NZ_AP022587.1"/>
</dbReference>
<organism evidence="2 3">
    <name type="scientific">Mycobacterium stomatepiae</name>
    <dbReference type="NCBI Taxonomy" id="470076"/>
    <lineage>
        <taxon>Bacteria</taxon>
        <taxon>Bacillati</taxon>
        <taxon>Actinomycetota</taxon>
        <taxon>Actinomycetes</taxon>
        <taxon>Mycobacteriales</taxon>
        <taxon>Mycobacteriaceae</taxon>
        <taxon>Mycobacterium</taxon>
        <taxon>Mycobacterium simiae complex</taxon>
    </lineage>
</organism>
<dbReference type="Proteomes" id="UP000467130">
    <property type="component" value="Chromosome"/>
</dbReference>